<dbReference type="EMBL" id="CABIKO010000281">
    <property type="protein sequence ID" value="VVA33310.1"/>
    <property type="molecule type" value="Genomic_DNA"/>
</dbReference>
<protein>
    <submittedName>
        <fullName evidence="2">PREDICTED: UPF0481</fullName>
    </submittedName>
</protein>
<organism evidence="2 3">
    <name type="scientific">Prunus dulcis</name>
    <name type="common">Almond</name>
    <name type="synonym">Amygdalus dulcis</name>
    <dbReference type="NCBI Taxonomy" id="3755"/>
    <lineage>
        <taxon>Eukaryota</taxon>
        <taxon>Viridiplantae</taxon>
        <taxon>Streptophyta</taxon>
        <taxon>Embryophyta</taxon>
        <taxon>Tracheophyta</taxon>
        <taxon>Spermatophyta</taxon>
        <taxon>Magnoliopsida</taxon>
        <taxon>eudicotyledons</taxon>
        <taxon>Gunneridae</taxon>
        <taxon>Pentapetalae</taxon>
        <taxon>rosids</taxon>
        <taxon>fabids</taxon>
        <taxon>Rosales</taxon>
        <taxon>Rosaceae</taxon>
        <taxon>Amygdaloideae</taxon>
        <taxon>Amygdaleae</taxon>
        <taxon>Prunus</taxon>
    </lineage>
</organism>
<feature type="transmembrane region" description="Helical" evidence="1">
    <location>
        <begin position="448"/>
        <end position="469"/>
    </location>
</feature>
<evidence type="ECO:0000313" key="2">
    <source>
        <dbReference type="EMBL" id="VVA33310.1"/>
    </source>
</evidence>
<evidence type="ECO:0000313" key="3">
    <source>
        <dbReference type="Proteomes" id="UP000327085"/>
    </source>
</evidence>
<sequence>MAIETECSADRTCIVREDTLLEALKEMMRRNAGPDTSPLPPESCIFKVPEALRMHNPKAYEPYVVSIGPFHRGRDHEKLQRPYVVSIGPFHRGRDHEKLQRVETVKQWYLDTLLARLHISSEEFIQRINDETENGISEFEKQARSFYAEPLDHSEEEFMEIMILDGCFVIHLLWKIVNGEGDDDPILNMDCMFQYVCHDLLLLENQLPWFVLECLYRLTLGKIHGGPPFSVILTEALSSQNSLEKFINKTDQKKESLKKIEESIEKSPLHILDLIRFFIALEFEPKKGEPEDMSDSDIPPATGLSEAGVKFKKGDSADNLLNIKFVKRDLIIPQLPVSELTEPLLRNLIAFEQCYHGRSHRITSYAVFMDKLISSDKDIKLLTEENILANWLNVEDGSKFFNSLYIDTTVKKFEYHKLCANLKTYNRYPWNRHLEEFRRDYCSTPWKVIALTVGILLLVVNLMQFLISLQSSTLFTGIRVNELSADI</sequence>
<keyword evidence="1" id="KW-1133">Transmembrane helix</keyword>
<reference evidence="3" key="1">
    <citation type="journal article" date="2020" name="Plant J.">
        <title>Transposons played a major role in the diversification between the closely related almond and peach genomes: results from the almond genome sequence.</title>
        <authorList>
            <person name="Alioto T."/>
            <person name="Alexiou K.G."/>
            <person name="Bardil A."/>
            <person name="Barteri F."/>
            <person name="Castanera R."/>
            <person name="Cruz F."/>
            <person name="Dhingra A."/>
            <person name="Duval H."/>
            <person name="Fernandez I Marti A."/>
            <person name="Frias L."/>
            <person name="Galan B."/>
            <person name="Garcia J.L."/>
            <person name="Howad W."/>
            <person name="Gomez-Garrido J."/>
            <person name="Gut M."/>
            <person name="Julca I."/>
            <person name="Morata J."/>
            <person name="Puigdomenech P."/>
            <person name="Ribeca P."/>
            <person name="Rubio Cabetas M.J."/>
            <person name="Vlasova A."/>
            <person name="Wirthensohn M."/>
            <person name="Garcia-Mas J."/>
            <person name="Gabaldon T."/>
            <person name="Casacuberta J.M."/>
            <person name="Arus P."/>
        </authorList>
    </citation>
    <scope>NUCLEOTIDE SEQUENCE [LARGE SCALE GENOMIC DNA]</scope>
    <source>
        <strain evidence="3">cv. Texas</strain>
    </source>
</reference>
<dbReference type="InterPro" id="IPR004158">
    <property type="entry name" value="DUF247_pln"/>
</dbReference>
<dbReference type="Proteomes" id="UP000327085">
    <property type="component" value="Chromosome 1"/>
</dbReference>
<dbReference type="PANTHER" id="PTHR31170">
    <property type="entry name" value="BNAC04G53230D PROTEIN"/>
    <property type="match status" value="1"/>
</dbReference>
<gene>
    <name evidence="2" type="ORF">ALMOND_2B032730</name>
</gene>
<dbReference type="Gramene" id="VVA33310">
    <property type="protein sequence ID" value="VVA33310"/>
    <property type="gene ID" value="Prudul26B032730"/>
</dbReference>
<name>A0A5E4G0X1_PRUDU</name>
<dbReference type="Pfam" id="PF03140">
    <property type="entry name" value="DUF247"/>
    <property type="match status" value="2"/>
</dbReference>
<dbReference type="OMA" id="RGRDHEK"/>
<proteinExistence type="predicted"/>
<dbReference type="InParanoid" id="A0A5E4G0X1"/>
<keyword evidence="1" id="KW-0472">Membrane</keyword>
<accession>A0A5E4G0X1</accession>
<dbReference type="PANTHER" id="PTHR31170:SF17">
    <property type="match status" value="1"/>
</dbReference>
<evidence type="ECO:0000256" key="1">
    <source>
        <dbReference type="SAM" id="Phobius"/>
    </source>
</evidence>
<dbReference type="AlphaFoldDB" id="A0A5E4G0X1"/>
<keyword evidence="1" id="KW-0812">Transmembrane</keyword>